<feature type="transmembrane region" description="Helical" evidence="2">
    <location>
        <begin position="459"/>
        <end position="481"/>
    </location>
</feature>
<evidence type="ECO:0000256" key="2">
    <source>
        <dbReference type="SAM" id="Phobius"/>
    </source>
</evidence>
<dbReference type="AlphaFoldDB" id="A0AA39GE34"/>
<dbReference type="PANTHER" id="PTHR35395:SF1">
    <property type="entry name" value="DUF6536 DOMAIN-CONTAINING PROTEIN"/>
    <property type="match status" value="1"/>
</dbReference>
<keyword evidence="6" id="KW-1185">Reference proteome</keyword>
<name>A0AA39GE34_SARSR</name>
<dbReference type="InterPro" id="IPR046623">
    <property type="entry name" value="DUF6536"/>
</dbReference>
<evidence type="ECO:0000313" key="6">
    <source>
        <dbReference type="Proteomes" id="UP001175261"/>
    </source>
</evidence>
<keyword evidence="2" id="KW-0472">Membrane</keyword>
<comment type="caution">
    <text evidence="4">The sequence shown here is derived from an EMBL/GenBank/DDBJ whole genome shotgun (WGS) entry which is preliminary data.</text>
</comment>
<feature type="transmembrane region" description="Helical" evidence="2">
    <location>
        <begin position="371"/>
        <end position="392"/>
    </location>
</feature>
<sequence length="721" mass="76310">MEHTHPDYGYEARLIPGGQGDHSGNNDSPTSTKRSMHWPFSGSISTHNSPLDGSEQQTPVFPTHSSILRRYASTRSAAFLHRHSPSSASRTGTGSASASAGSRGLRHGTNPSVSTIRTVASSSTLFPVPDYVANYIRGETPESIAQRREERARRAMQRFPDIREGSMDIEEGVEGDIMGVREKRLETNAESPGPNNKGIGRWLPNGWRATMSLTLVLVALMIIAAVVATALAATKHKDTFWNSESLIFTKESCKAVRSVNRGAHGAAAALGVLLVAGAGHAAQVLSAPSRNNVDKAHEDGRRLDIGRGLSIRNLKMVNIGRVLISLVAIVAATGTLVVLNALLFTTAKTDSSSAALGDAQPTECSLTLDGALLGALLIFLVLAAGSLIVALARPTFKPLLTIGDAIASFASRPDASMRHSTGSIVEDITGRDTPAGQALVNGQEMQQTRWMRTISIGRWIFWMVTWLVPFALAMAALILSITSTEEAPQFTFDQPHWTAASPLGSSRSALVILASLPQILVAVLYLSTNAMLTAFFSARELGGYDAAAKAAAEEGGVVRLRVSSAGEGMQTTSMYATLPPIVSIIMWGVFTAMGFLVSQSLSLVALDGPGGKDMTGIGLTPSALGILAALLVLLSLAILAMSIFCQSSIPRSIEGSRTIASLCRAWGATSEVGEMREQPSRPHSTPREQSSQGESGRIASWTGNSEMQGTIASGQWMAAGR</sequence>
<dbReference type="PANTHER" id="PTHR35395">
    <property type="entry name" value="DUF6536 DOMAIN-CONTAINING PROTEIN"/>
    <property type="match status" value="1"/>
</dbReference>
<keyword evidence="2" id="KW-0812">Transmembrane</keyword>
<accession>A0AA39GE34</accession>
<evidence type="ECO:0000259" key="3">
    <source>
        <dbReference type="Pfam" id="PF20163"/>
    </source>
</evidence>
<evidence type="ECO:0000256" key="1">
    <source>
        <dbReference type="SAM" id="MobiDB-lite"/>
    </source>
</evidence>
<dbReference type="Proteomes" id="UP001175261">
    <property type="component" value="Unassembled WGS sequence"/>
</dbReference>
<feature type="region of interest" description="Disordered" evidence="1">
    <location>
        <begin position="1"/>
        <end position="60"/>
    </location>
</feature>
<feature type="compositionally biased region" description="Polar residues" evidence="1">
    <location>
        <begin position="681"/>
        <end position="694"/>
    </location>
</feature>
<gene>
    <name evidence="5" type="ORF">NLU13_3271</name>
    <name evidence="4" type="ORF">NLU13_6656</name>
</gene>
<dbReference type="EMBL" id="JAPDFR010000006">
    <property type="protein sequence ID" value="KAK0385476.1"/>
    <property type="molecule type" value="Genomic_DNA"/>
</dbReference>
<dbReference type="Pfam" id="PF20163">
    <property type="entry name" value="DUF6536"/>
    <property type="match status" value="1"/>
</dbReference>
<feature type="transmembrane region" description="Helical" evidence="2">
    <location>
        <begin position="322"/>
        <end position="344"/>
    </location>
</feature>
<dbReference type="EMBL" id="JAPDFR010000002">
    <property type="protein sequence ID" value="KAK0389698.1"/>
    <property type="molecule type" value="Genomic_DNA"/>
</dbReference>
<evidence type="ECO:0000313" key="5">
    <source>
        <dbReference type="EMBL" id="KAK0389698.1"/>
    </source>
</evidence>
<feature type="transmembrane region" description="Helical" evidence="2">
    <location>
        <begin position="508"/>
        <end position="526"/>
    </location>
</feature>
<evidence type="ECO:0000313" key="4">
    <source>
        <dbReference type="EMBL" id="KAK0385476.1"/>
    </source>
</evidence>
<feature type="transmembrane region" description="Helical" evidence="2">
    <location>
        <begin position="584"/>
        <end position="606"/>
    </location>
</feature>
<protein>
    <recommendedName>
        <fullName evidence="3">DUF6536 domain-containing protein</fullName>
    </recommendedName>
</protein>
<feature type="transmembrane region" description="Helical" evidence="2">
    <location>
        <begin position="211"/>
        <end position="233"/>
    </location>
</feature>
<reference evidence="4" key="1">
    <citation type="submission" date="2022-10" db="EMBL/GenBank/DDBJ databases">
        <title>Determination and structural analysis of whole genome sequence of Sarocladium strictum F4-1.</title>
        <authorList>
            <person name="Hu L."/>
            <person name="Jiang Y."/>
        </authorList>
    </citation>
    <scope>NUCLEOTIDE SEQUENCE</scope>
    <source>
        <strain evidence="4">F4-1</strain>
    </source>
</reference>
<feature type="region of interest" description="Disordered" evidence="1">
    <location>
        <begin position="79"/>
        <end position="111"/>
    </location>
</feature>
<feature type="compositionally biased region" description="Basic and acidic residues" evidence="1">
    <location>
        <begin position="1"/>
        <end position="10"/>
    </location>
</feature>
<feature type="compositionally biased region" description="Polar residues" evidence="1">
    <location>
        <begin position="22"/>
        <end position="33"/>
    </location>
</feature>
<feature type="domain" description="DUF6536" evidence="3">
    <location>
        <begin position="207"/>
        <end position="357"/>
    </location>
</feature>
<feature type="transmembrane region" description="Helical" evidence="2">
    <location>
        <begin position="626"/>
        <end position="645"/>
    </location>
</feature>
<feature type="compositionally biased region" description="Polar residues" evidence="1">
    <location>
        <begin position="701"/>
        <end position="713"/>
    </location>
</feature>
<proteinExistence type="predicted"/>
<feature type="compositionally biased region" description="Low complexity" evidence="1">
    <location>
        <begin position="86"/>
        <end position="103"/>
    </location>
</feature>
<keyword evidence="2" id="KW-1133">Transmembrane helix</keyword>
<feature type="compositionally biased region" description="Polar residues" evidence="1">
    <location>
        <begin position="42"/>
        <end position="60"/>
    </location>
</feature>
<feature type="region of interest" description="Disordered" evidence="1">
    <location>
        <begin position="671"/>
        <end position="721"/>
    </location>
</feature>
<organism evidence="4 6">
    <name type="scientific">Sarocladium strictum</name>
    <name type="common">Black bundle disease fungus</name>
    <name type="synonym">Acremonium strictum</name>
    <dbReference type="NCBI Taxonomy" id="5046"/>
    <lineage>
        <taxon>Eukaryota</taxon>
        <taxon>Fungi</taxon>
        <taxon>Dikarya</taxon>
        <taxon>Ascomycota</taxon>
        <taxon>Pezizomycotina</taxon>
        <taxon>Sordariomycetes</taxon>
        <taxon>Hypocreomycetidae</taxon>
        <taxon>Hypocreales</taxon>
        <taxon>Sarocladiaceae</taxon>
        <taxon>Sarocladium</taxon>
    </lineage>
</organism>